<evidence type="ECO:0000313" key="3">
    <source>
        <dbReference type="Proteomes" id="UP001652625"/>
    </source>
</evidence>
<dbReference type="Proteomes" id="UP001652625">
    <property type="component" value="Chromosome 02"/>
</dbReference>
<proteinExistence type="predicted"/>
<name>A0ABM4BBD7_HYDVU</name>
<dbReference type="CDD" id="cd00229">
    <property type="entry name" value="SGNH_hydrolase"/>
    <property type="match status" value="1"/>
</dbReference>
<dbReference type="PANTHER" id="PTHR30383">
    <property type="entry name" value="THIOESTERASE 1/PROTEASE 1/LYSOPHOSPHOLIPASE L1"/>
    <property type="match status" value="1"/>
</dbReference>
<keyword evidence="3" id="KW-1185">Reference proteome</keyword>
<dbReference type="Gene3D" id="3.40.50.1110">
    <property type="entry name" value="SGNH hydrolase"/>
    <property type="match status" value="1"/>
</dbReference>
<reference evidence="3" key="1">
    <citation type="submission" date="2025-05" db="UniProtKB">
        <authorList>
            <consortium name="RefSeq"/>
        </authorList>
    </citation>
    <scope>NUCLEOTIDE SEQUENCE [LARGE SCALE GENOMIC DNA]</scope>
</reference>
<dbReference type="InterPro" id="IPR013830">
    <property type="entry name" value="SGNH_hydro"/>
</dbReference>
<organism evidence="3 4">
    <name type="scientific">Hydra vulgaris</name>
    <name type="common">Hydra</name>
    <name type="synonym">Hydra attenuata</name>
    <dbReference type="NCBI Taxonomy" id="6087"/>
    <lineage>
        <taxon>Eukaryota</taxon>
        <taxon>Metazoa</taxon>
        <taxon>Cnidaria</taxon>
        <taxon>Hydrozoa</taxon>
        <taxon>Hydroidolina</taxon>
        <taxon>Anthoathecata</taxon>
        <taxon>Aplanulata</taxon>
        <taxon>Hydridae</taxon>
        <taxon>Hydra</taxon>
    </lineage>
</organism>
<evidence type="ECO:0000313" key="4">
    <source>
        <dbReference type="RefSeq" id="XP_065646252.1"/>
    </source>
</evidence>
<gene>
    <name evidence="4" type="primary">LOC100201534</name>
</gene>
<dbReference type="SUPFAM" id="SSF52266">
    <property type="entry name" value="SGNH hydrolase"/>
    <property type="match status" value="1"/>
</dbReference>
<dbReference type="Pfam" id="PF13472">
    <property type="entry name" value="Lipase_GDSL_2"/>
    <property type="match status" value="1"/>
</dbReference>
<sequence length="258" mass="29789">MHHFFLSTLFITRWILQYALEAGPDPKNPSLFNYNLRGVKNIGDHVKHILAFGDSLTEGYLEGGARFHPYTTELEKLLNTNSFNGTRFQVINEGMSGECAFVEMNTRLPLVLDSYILRFDLALILGGTNDLRRLDCAKKINVAYEVITLHKLLHKRGIPTVVITIPEHDDTYLSELRQDYNSKEYKKIREVTNNKLRGFAKKNPTKTLLCDLAKLFPMSSLNPRQHKQLWDDTVHPSEFGYNKIASIIFKVVRKFFRI</sequence>
<keyword evidence="1" id="KW-0732">Signal</keyword>
<evidence type="ECO:0000259" key="2">
    <source>
        <dbReference type="Pfam" id="PF13472"/>
    </source>
</evidence>
<feature type="domain" description="SGNH hydrolase-type esterase" evidence="2">
    <location>
        <begin position="51"/>
        <end position="241"/>
    </location>
</feature>
<dbReference type="InterPro" id="IPR051532">
    <property type="entry name" value="Ester_Hydrolysis_Enzymes"/>
</dbReference>
<dbReference type="InterPro" id="IPR036514">
    <property type="entry name" value="SGNH_hydro_sf"/>
</dbReference>
<accession>A0ABM4BBD7</accession>
<dbReference type="GeneID" id="100201534"/>
<evidence type="ECO:0000256" key="1">
    <source>
        <dbReference type="SAM" id="SignalP"/>
    </source>
</evidence>
<protein>
    <submittedName>
        <fullName evidence="4">Uncharacterized protein LOC100201534</fullName>
    </submittedName>
</protein>
<reference evidence="4" key="2">
    <citation type="submission" date="2025-08" db="UniProtKB">
        <authorList>
            <consortium name="RefSeq"/>
        </authorList>
    </citation>
    <scope>IDENTIFICATION</scope>
</reference>
<feature type="chain" id="PRO_5046529241" evidence="1">
    <location>
        <begin position="22"/>
        <end position="258"/>
    </location>
</feature>
<dbReference type="PANTHER" id="PTHR30383:SF5">
    <property type="entry name" value="SGNH HYDROLASE-TYPE ESTERASE DOMAIN-CONTAINING PROTEIN"/>
    <property type="match status" value="1"/>
</dbReference>
<dbReference type="RefSeq" id="XP_065646252.1">
    <property type="nucleotide sequence ID" value="XM_065790180.1"/>
</dbReference>
<feature type="signal peptide" evidence="1">
    <location>
        <begin position="1"/>
        <end position="21"/>
    </location>
</feature>